<protein>
    <submittedName>
        <fullName evidence="1">Uncharacterized protein</fullName>
    </submittedName>
</protein>
<organism evidence="1 2">
    <name type="scientific">Mucilaginibacter aquariorum</name>
    <dbReference type="NCBI Taxonomy" id="2967225"/>
    <lineage>
        <taxon>Bacteria</taxon>
        <taxon>Pseudomonadati</taxon>
        <taxon>Bacteroidota</taxon>
        <taxon>Sphingobacteriia</taxon>
        <taxon>Sphingobacteriales</taxon>
        <taxon>Sphingobacteriaceae</taxon>
        <taxon>Mucilaginibacter</taxon>
    </lineage>
</organism>
<name>A0ABT1T0F0_9SPHI</name>
<accession>A0ABT1T0F0</accession>
<dbReference type="EMBL" id="JANHOH010000001">
    <property type="protein sequence ID" value="MCQ6958017.1"/>
    <property type="molecule type" value="Genomic_DNA"/>
</dbReference>
<proteinExistence type="predicted"/>
<keyword evidence="2" id="KW-1185">Reference proteome</keyword>
<evidence type="ECO:0000313" key="1">
    <source>
        <dbReference type="EMBL" id="MCQ6958017.1"/>
    </source>
</evidence>
<sequence length="63" mass="7259">MTTTEIKEELHKAIETIPEESLKDVLGLINQIQQKQYIDDKTLDGHLDTIIAENRELLEKLAQ</sequence>
<reference evidence="1 2" key="1">
    <citation type="submission" date="2022-07" db="EMBL/GenBank/DDBJ databases">
        <title>Mucilaginibacter sp. JC4.</title>
        <authorList>
            <person name="Le V."/>
            <person name="Ko S.-R."/>
            <person name="Ahn C.-Y."/>
            <person name="Oh H.-M."/>
        </authorList>
    </citation>
    <scope>NUCLEOTIDE SEQUENCE [LARGE SCALE GENOMIC DNA]</scope>
    <source>
        <strain evidence="1 2">JC4</strain>
    </source>
</reference>
<comment type="caution">
    <text evidence="1">The sequence shown here is derived from an EMBL/GenBank/DDBJ whole genome shotgun (WGS) entry which is preliminary data.</text>
</comment>
<dbReference type="Proteomes" id="UP001204376">
    <property type="component" value="Unassembled WGS sequence"/>
</dbReference>
<gene>
    <name evidence="1" type="ORF">NPE20_08610</name>
</gene>
<dbReference type="RefSeq" id="WP_256538201.1">
    <property type="nucleotide sequence ID" value="NZ_JANHOH010000001.1"/>
</dbReference>
<evidence type="ECO:0000313" key="2">
    <source>
        <dbReference type="Proteomes" id="UP001204376"/>
    </source>
</evidence>